<dbReference type="Pfam" id="PF14223">
    <property type="entry name" value="Retrotran_gag_2"/>
    <property type="match status" value="1"/>
</dbReference>
<dbReference type="CDD" id="cd09272">
    <property type="entry name" value="RNase_HI_RT_Ty1"/>
    <property type="match status" value="1"/>
</dbReference>
<proteinExistence type="predicted"/>
<dbReference type="Pfam" id="PF22936">
    <property type="entry name" value="Pol_BBD"/>
    <property type="match status" value="1"/>
</dbReference>
<dbReference type="InterPro" id="IPR001584">
    <property type="entry name" value="Integrase_cat-core"/>
</dbReference>
<dbReference type="Proteomes" id="UP000701853">
    <property type="component" value="Chromosome 3"/>
</dbReference>
<dbReference type="GO" id="GO:0004190">
    <property type="term" value="F:aspartic-type endopeptidase activity"/>
    <property type="evidence" value="ECO:0007669"/>
    <property type="project" value="UniProtKB-KW"/>
</dbReference>
<dbReference type="OrthoDB" id="1845088at2759"/>
<gene>
    <name evidence="3" type="ORF">CXB51_005664</name>
</gene>
<dbReference type="InterPro" id="IPR054722">
    <property type="entry name" value="PolX-like_BBD"/>
</dbReference>
<dbReference type="PROSITE" id="PS50994">
    <property type="entry name" value="INTEGRASE"/>
    <property type="match status" value="1"/>
</dbReference>
<dbReference type="GO" id="GO:0003676">
    <property type="term" value="F:nucleic acid binding"/>
    <property type="evidence" value="ECO:0007669"/>
    <property type="project" value="InterPro"/>
</dbReference>
<evidence type="ECO:0000313" key="4">
    <source>
        <dbReference type="Proteomes" id="UP000701853"/>
    </source>
</evidence>
<name>A0A8J5ZBR4_9ROSI</name>
<keyword evidence="1" id="KW-0645">Protease</keyword>
<dbReference type="Gene3D" id="3.30.420.10">
    <property type="entry name" value="Ribonuclease H-like superfamily/Ribonuclease H"/>
    <property type="match status" value="1"/>
</dbReference>
<dbReference type="Pfam" id="PF13976">
    <property type="entry name" value="gag_pre-integrs"/>
    <property type="match status" value="1"/>
</dbReference>
<sequence length="1575" mass="173985">MASTHSTESGSAELNSSTFLGDRVVTSFPRHEVVKLDDGSFVQWQQQIRLILRGYGLFGFLDGSVMAPTRFIPSADGSLVVNPSVLVFDQQDSLLTSWLLSTIGSSFVASFTNVRTARDVWIMANNLFAADSSTKQSHLRHELHSLRKGNLSVRAYVNKITSLCALLAASGSHISEAERTAVLLTGLSSEFDAIVASASLSSEPLPFQQIVDALLEFEARQLRSTLQSAPEMLIAANAVEGPQSQTTDVALRGGGRFSARGRGHFFRPRLQCQICSRFGHLGQKCYYRYHRDDPSLIDVSRSQRGEFMSGANGRDDDRMGINDFGGQNWSNSGQNWRSSFWPTFGSGRCLPRGPHARPGYNGFNPFVQSGCGQHGFVDPISYSNGHDIGANRNDMRPQFGDVPYSHMAPRPRGPSGLVRSRSAHDSIIPEPSANCVGVDRSWETVHEAPWRTKPRARVFSVESSPFDSSQFVGFPPTVPELHASDYSGATAYDSTFNSTGSSVPLPVGSTSWCPDSGATHHVCRNDSTLHGSTPYSGNSSLLMGNGVSTKISSVGNAIFPTPTRILHLSNVLCVPSIRKNLLSVSQFATDNNVFFEFHPSYCVIKDIQTREILMRGQVRDGFYHFSASLDGLSPSVHNAAFQVCSPVTDVFSLWHKRLGHSADNIVKTVLASCQISFNKSHINGVCVACQKGKSHKLPFSQSHTKYVDLFELVVSDMWCPASVPCEGNLYYVSFIDMTSRFTWVYLGILHRVTCPHTSEQNGVAERKHRHIVETGLTLLAQANLPMDYWGYAFCSAVHLINRLPTSVLEGKTPFQCLFGREPTYDHLRVFGCCCFPYLRPFGKHKLEFRSQPSTFLGYSPRHKGYFCLTPDGKVIVSRHVVFDENRFLFPLSPTLGNKLPLNTTTYVPVVRLLIPTEVRLDPVSGVEVPVDSHSADSLQSDSFATVPVDSHSADSLQSDSFATGSVSLHRSNSRSIIPEEAPSTTIFPSEPPDVPSVPATNTHKMVTRSKAGIFKPKALCAENVEAEPCSVEEALAHPDWRLAVQAEFDALLANSTWELSSLPPGRKAIGCKWLFKIKKNSDGTINRRKARLVAKGCSQVPGCDFKETFSPVVKPATIRAILSVAVTKGWHLRQVDVNNAFLNGDLTDDVYMQQPPGYEQTGPNGERLVCRLTKALYGLRQAPRAWFDKLKQFLVSANFTLSISDASLFVRSSSDHILYVLVYVDDIVITGSSVDEINCFVQQLHNMFALKDMGELHYFLGIEVNRFPSGSLHLCQRKYIRELLARSSMTDAKSVPTPMVSSSMLSKDEGDPLADPTEYRSIAGALQYIVLTRPDIAYAVNRVCQFMHAPTTLHMIALKRILRYLCGTLSHGLLFQKSDRLSLIGYADANWGLDFDDRRSTTGYCVYFGHTLISWCSKKQQVVSRSTAEAEYRSLAAATSDVTWLVSLLTELQLSSVDLPTVWCDSSSAVAVAANPVLHSKFKHVELDLFFVREKVARGELVVGEVPACDQVADILTKLLSVSAFTRFRHLLRVVSLEEGASHVTEWIVMECYYKSVTLQGIVFPETTIDRRVGN</sequence>
<dbReference type="InterPro" id="IPR012337">
    <property type="entry name" value="RNaseH-like_sf"/>
</dbReference>
<dbReference type="Pfam" id="PF07727">
    <property type="entry name" value="RVT_2"/>
    <property type="match status" value="1"/>
</dbReference>
<dbReference type="InterPro" id="IPR057670">
    <property type="entry name" value="SH3_retrovirus"/>
</dbReference>
<dbReference type="InterPro" id="IPR043502">
    <property type="entry name" value="DNA/RNA_pol_sf"/>
</dbReference>
<keyword evidence="1" id="KW-0064">Aspartyl protease</keyword>
<organism evidence="3 4">
    <name type="scientific">Gossypium anomalum</name>
    <dbReference type="NCBI Taxonomy" id="47600"/>
    <lineage>
        <taxon>Eukaryota</taxon>
        <taxon>Viridiplantae</taxon>
        <taxon>Streptophyta</taxon>
        <taxon>Embryophyta</taxon>
        <taxon>Tracheophyta</taxon>
        <taxon>Spermatophyta</taxon>
        <taxon>Magnoliopsida</taxon>
        <taxon>eudicotyledons</taxon>
        <taxon>Gunneridae</taxon>
        <taxon>Pentapetalae</taxon>
        <taxon>rosids</taxon>
        <taxon>malvids</taxon>
        <taxon>Malvales</taxon>
        <taxon>Malvaceae</taxon>
        <taxon>Malvoideae</taxon>
        <taxon>Gossypium</taxon>
    </lineage>
</organism>
<evidence type="ECO:0000256" key="1">
    <source>
        <dbReference type="ARBA" id="ARBA00022750"/>
    </source>
</evidence>
<dbReference type="PANTHER" id="PTHR11439:SF455">
    <property type="entry name" value="RLK (RECEPTOR-LIKE PROTEIN KINASE) 8, PUTATIVE-RELATED"/>
    <property type="match status" value="1"/>
</dbReference>
<feature type="domain" description="Integrase catalytic" evidence="2">
    <location>
        <begin position="642"/>
        <end position="821"/>
    </location>
</feature>
<evidence type="ECO:0000313" key="3">
    <source>
        <dbReference type="EMBL" id="KAG8498810.1"/>
    </source>
</evidence>
<keyword evidence="1" id="KW-0378">Hydrolase</keyword>
<dbReference type="GO" id="GO:0015074">
    <property type="term" value="P:DNA integration"/>
    <property type="evidence" value="ECO:0007669"/>
    <property type="project" value="InterPro"/>
</dbReference>
<evidence type="ECO:0000259" key="2">
    <source>
        <dbReference type="PROSITE" id="PS50994"/>
    </source>
</evidence>
<keyword evidence="4" id="KW-1185">Reference proteome</keyword>
<dbReference type="SUPFAM" id="SSF53098">
    <property type="entry name" value="Ribonuclease H-like"/>
    <property type="match status" value="1"/>
</dbReference>
<comment type="caution">
    <text evidence="3">The sequence shown here is derived from an EMBL/GenBank/DDBJ whole genome shotgun (WGS) entry which is preliminary data.</text>
</comment>
<dbReference type="EMBL" id="JAHUZN010000003">
    <property type="protein sequence ID" value="KAG8498810.1"/>
    <property type="molecule type" value="Genomic_DNA"/>
</dbReference>
<protein>
    <recommendedName>
        <fullName evidence="2">Integrase catalytic domain-containing protein</fullName>
    </recommendedName>
</protein>
<dbReference type="PANTHER" id="PTHR11439">
    <property type="entry name" value="GAG-POL-RELATED RETROTRANSPOSON"/>
    <property type="match status" value="1"/>
</dbReference>
<dbReference type="InterPro" id="IPR036397">
    <property type="entry name" value="RNaseH_sf"/>
</dbReference>
<dbReference type="SUPFAM" id="SSF56672">
    <property type="entry name" value="DNA/RNA polymerases"/>
    <property type="match status" value="1"/>
</dbReference>
<accession>A0A8J5ZBR4</accession>
<dbReference type="Pfam" id="PF25597">
    <property type="entry name" value="SH3_retrovirus"/>
    <property type="match status" value="1"/>
</dbReference>
<dbReference type="InterPro" id="IPR013103">
    <property type="entry name" value="RVT_2"/>
</dbReference>
<reference evidence="3 4" key="1">
    <citation type="journal article" date="2021" name="bioRxiv">
        <title>The Gossypium anomalum genome as a resource for cotton improvement and evolutionary analysis of hybrid incompatibility.</title>
        <authorList>
            <person name="Grover C.E."/>
            <person name="Yuan D."/>
            <person name="Arick M.A."/>
            <person name="Miller E.R."/>
            <person name="Hu G."/>
            <person name="Peterson D.G."/>
            <person name="Wendel J.F."/>
            <person name="Udall J.A."/>
        </authorList>
    </citation>
    <scope>NUCLEOTIDE SEQUENCE [LARGE SCALE GENOMIC DNA]</scope>
    <source>
        <strain evidence="3">JFW-Udall</strain>
        <tissue evidence="3">Leaf</tissue>
    </source>
</reference>
<dbReference type="InterPro" id="IPR025724">
    <property type="entry name" value="GAG-pre-integrase_dom"/>
</dbReference>